<dbReference type="RefSeq" id="WP_211856012.1">
    <property type="nucleotide sequence ID" value="NZ_JAAGBB010000051.1"/>
</dbReference>
<feature type="domain" description="DAGKc" evidence="1">
    <location>
        <begin position="1"/>
        <end position="128"/>
    </location>
</feature>
<sequence>MRVALVMNLNSGTLSGMIAPGEVLARALEAAGFILASPPDASRTFDDQLATAMAAAPDAVFVAGGDGSIAAAAARLADSGIALGILPGGTMNRMATRIGLPATPEAAIAALAGPRIAYLAMAKANGRPFLYQSIIGPPARLVRFREMQRGAGLRGWIPLALAGLRALLRPRRGGLRLTAPGYRRVRASVAVISTPETIEDPSLRVEAVTRHTAWTKLRQLLRWMRGALSGDPDVISIATSHLVVSGRGALLRLTLDGELALLRAPVRIRLRPDALRVLLPAR</sequence>
<reference evidence="3" key="1">
    <citation type="journal article" date="2021" name="Syst. Appl. Microbiol.">
        <title>Roseomonas hellenica sp. nov., isolated from roots of wild-growing Alkanna tinctoria.</title>
        <authorList>
            <person name="Rat A."/>
            <person name="Naranjo H.D."/>
            <person name="Lebbe L."/>
            <person name="Cnockaert M."/>
            <person name="Krigas N."/>
            <person name="Grigoriadou K."/>
            <person name="Maloupa E."/>
            <person name="Willems A."/>
        </authorList>
    </citation>
    <scope>NUCLEOTIDE SEQUENCE [LARGE SCALE GENOMIC DNA]</scope>
    <source>
        <strain evidence="3">LMG 31523</strain>
    </source>
</reference>
<dbReference type="SUPFAM" id="SSF111331">
    <property type="entry name" value="NAD kinase/diacylglycerol kinase-like"/>
    <property type="match status" value="1"/>
</dbReference>
<accession>A0ABS5F6P3</accession>
<dbReference type="InterPro" id="IPR017438">
    <property type="entry name" value="ATP-NAD_kinase_N"/>
</dbReference>
<protein>
    <recommendedName>
        <fullName evidence="1">DAGKc domain-containing protein</fullName>
    </recommendedName>
</protein>
<evidence type="ECO:0000313" key="2">
    <source>
        <dbReference type="EMBL" id="MBR0668238.1"/>
    </source>
</evidence>
<proteinExistence type="predicted"/>
<dbReference type="Proteomes" id="UP001196870">
    <property type="component" value="Unassembled WGS sequence"/>
</dbReference>
<keyword evidence="3" id="KW-1185">Reference proteome</keyword>
<dbReference type="Pfam" id="PF00781">
    <property type="entry name" value="DAGK_cat"/>
    <property type="match status" value="1"/>
</dbReference>
<gene>
    <name evidence="2" type="ORF">GXW71_28045</name>
</gene>
<organism evidence="2 3">
    <name type="scientific">Plastoroseomonas hellenica</name>
    <dbReference type="NCBI Taxonomy" id="2687306"/>
    <lineage>
        <taxon>Bacteria</taxon>
        <taxon>Pseudomonadati</taxon>
        <taxon>Pseudomonadota</taxon>
        <taxon>Alphaproteobacteria</taxon>
        <taxon>Acetobacterales</taxon>
        <taxon>Acetobacteraceae</taxon>
        <taxon>Plastoroseomonas</taxon>
    </lineage>
</organism>
<dbReference type="Gene3D" id="2.60.200.40">
    <property type="match status" value="1"/>
</dbReference>
<dbReference type="PROSITE" id="PS50146">
    <property type="entry name" value="DAGK"/>
    <property type="match status" value="1"/>
</dbReference>
<dbReference type="Gene3D" id="3.40.50.10330">
    <property type="entry name" value="Probable inorganic polyphosphate/atp-NAD kinase, domain 1"/>
    <property type="match status" value="1"/>
</dbReference>
<name>A0ABS5F6P3_9PROT</name>
<evidence type="ECO:0000259" key="1">
    <source>
        <dbReference type="PROSITE" id="PS50146"/>
    </source>
</evidence>
<dbReference type="EMBL" id="JAAGBB010000051">
    <property type="protein sequence ID" value="MBR0668238.1"/>
    <property type="molecule type" value="Genomic_DNA"/>
</dbReference>
<evidence type="ECO:0000313" key="3">
    <source>
        <dbReference type="Proteomes" id="UP001196870"/>
    </source>
</evidence>
<dbReference type="InterPro" id="IPR016064">
    <property type="entry name" value="NAD/diacylglycerol_kinase_sf"/>
</dbReference>
<comment type="caution">
    <text evidence="2">The sequence shown here is derived from an EMBL/GenBank/DDBJ whole genome shotgun (WGS) entry which is preliminary data.</text>
</comment>
<dbReference type="InterPro" id="IPR001206">
    <property type="entry name" value="Diacylglycerol_kinase_cat_dom"/>
</dbReference>